<evidence type="ECO:0000313" key="7">
    <source>
        <dbReference type="EMBL" id="RKQ93199.1"/>
    </source>
</evidence>
<dbReference type="AlphaFoldDB" id="A0A660LF51"/>
<feature type="transmembrane region" description="Helical" evidence="6">
    <location>
        <begin position="60"/>
        <end position="82"/>
    </location>
</feature>
<evidence type="ECO:0000256" key="5">
    <source>
        <dbReference type="ARBA" id="ARBA00023136"/>
    </source>
</evidence>
<dbReference type="RefSeq" id="WP_121251098.1">
    <property type="nucleotide sequence ID" value="NZ_RBIL01000001.1"/>
</dbReference>
<feature type="transmembrane region" description="Helical" evidence="6">
    <location>
        <begin position="34"/>
        <end position="54"/>
    </location>
</feature>
<evidence type="ECO:0000256" key="4">
    <source>
        <dbReference type="ARBA" id="ARBA00022989"/>
    </source>
</evidence>
<evidence type="ECO:0000313" key="8">
    <source>
        <dbReference type="Proteomes" id="UP000278962"/>
    </source>
</evidence>
<dbReference type="EMBL" id="RBIL01000001">
    <property type="protein sequence ID" value="RKQ93199.1"/>
    <property type="molecule type" value="Genomic_DNA"/>
</dbReference>
<keyword evidence="4 6" id="KW-1133">Transmembrane helix</keyword>
<dbReference type="Pfam" id="PF04066">
    <property type="entry name" value="MrpF_PhaF"/>
    <property type="match status" value="1"/>
</dbReference>
<reference evidence="7 8" key="1">
    <citation type="submission" date="2018-10" db="EMBL/GenBank/DDBJ databases">
        <title>Genomic Encyclopedia of Archaeal and Bacterial Type Strains, Phase II (KMG-II): from individual species to whole genera.</title>
        <authorList>
            <person name="Goeker M."/>
        </authorList>
    </citation>
    <scope>NUCLEOTIDE SEQUENCE [LARGE SCALE GENOMIC DNA]</scope>
    <source>
        <strain evidence="7 8">DSM 14954</strain>
    </source>
</reference>
<accession>A0A660LF51</accession>
<sequence>MPEIVAVIAAGWSTLLLFGGGLLLLRSPDTLHRVLALDVLVAIVIMLLTTLSYLRDVSYYIDAALALALLALTSTLVAARYVTRGGPF</sequence>
<dbReference type="GO" id="GO:0005886">
    <property type="term" value="C:plasma membrane"/>
    <property type="evidence" value="ECO:0007669"/>
    <property type="project" value="UniProtKB-SubCell"/>
</dbReference>
<proteinExistence type="predicted"/>
<feature type="transmembrane region" description="Helical" evidence="6">
    <location>
        <begin position="6"/>
        <end position="25"/>
    </location>
</feature>
<keyword evidence="5 6" id="KW-0472">Membrane</keyword>
<keyword evidence="3 6" id="KW-0812">Transmembrane</keyword>
<evidence type="ECO:0000256" key="6">
    <source>
        <dbReference type="SAM" id="Phobius"/>
    </source>
</evidence>
<evidence type="ECO:0000256" key="1">
    <source>
        <dbReference type="ARBA" id="ARBA00004651"/>
    </source>
</evidence>
<protein>
    <submittedName>
        <fullName evidence="7">Multicomponent Na+:H+ antiporter subunit F</fullName>
    </submittedName>
</protein>
<organism evidence="7 8">
    <name type="scientific">Solirubrobacter pauli</name>
    <dbReference type="NCBI Taxonomy" id="166793"/>
    <lineage>
        <taxon>Bacteria</taxon>
        <taxon>Bacillati</taxon>
        <taxon>Actinomycetota</taxon>
        <taxon>Thermoleophilia</taxon>
        <taxon>Solirubrobacterales</taxon>
        <taxon>Solirubrobacteraceae</taxon>
        <taxon>Solirubrobacter</taxon>
    </lineage>
</organism>
<keyword evidence="2" id="KW-1003">Cell membrane</keyword>
<comment type="subcellular location">
    <subcellularLocation>
        <location evidence="1">Cell membrane</location>
        <topology evidence="1">Multi-pass membrane protein</topology>
    </subcellularLocation>
</comment>
<gene>
    <name evidence="7" type="ORF">C8N24_3060</name>
</gene>
<keyword evidence="8" id="KW-1185">Reference proteome</keyword>
<evidence type="ECO:0000256" key="2">
    <source>
        <dbReference type="ARBA" id="ARBA00022475"/>
    </source>
</evidence>
<comment type="caution">
    <text evidence="7">The sequence shown here is derived from an EMBL/GenBank/DDBJ whole genome shotgun (WGS) entry which is preliminary data.</text>
</comment>
<name>A0A660LF51_9ACTN</name>
<dbReference type="GO" id="GO:0015075">
    <property type="term" value="F:monoatomic ion transmembrane transporter activity"/>
    <property type="evidence" value="ECO:0007669"/>
    <property type="project" value="InterPro"/>
</dbReference>
<evidence type="ECO:0000256" key="3">
    <source>
        <dbReference type="ARBA" id="ARBA00022692"/>
    </source>
</evidence>
<dbReference type="InterPro" id="IPR007208">
    <property type="entry name" value="MrpF/PhaF-like"/>
</dbReference>
<dbReference type="Proteomes" id="UP000278962">
    <property type="component" value="Unassembled WGS sequence"/>
</dbReference>